<evidence type="ECO:0000313" key="5">
    <source>
        <dbReference type="Proteomes" id="UP001163632"/>
    </source>
</evidence>
<dbReference type="AlphaFoldDB" id="A0AAQ2SZ51"/>
<dbReference type="Proteomes" id="UP001163632">
    <property type="component" value="Chromosome"/>
</dbReference>
<dbReference type="Pfam" id="PF02316">
    <property type="entry name" value="HTH_Tnp_Mu_1"/>
    <property type="match status" value="1"/>
</dbReference>
<evidence type="ECO:0000259" key="1">
    <source>
        <dbReference type="PROSITE" id="PS51702"/>
    </source>
</evidence>
<dbReference type="InterPro" id="IPR036388">
    <property type="entry name" value="WH-like_DNA-bd_sf"/>
</dbReference>
<dbReference type="Proteomes" id="UP001163283">
    <property type="component" value="Chromosome"/>
</dbReference>
<evidence type="ECO:0000313" key="3">
    <source>
        <dbReference type="EMBL" id="UZA51159.1"/>
    </source>
</evidence>
<proteinExistence type="predicted"/>
<sequence>MNAYYTAQELADLGLQLLPKTKMGVFKKAKKENWLSRPRTGRGGGLEYAFNSLPLAVATAQSD</sequence>
<dbReference type="InterPro" id="IPR009061">
    <property type="entry name" value="DNA-bd_dom_put_sf"/>
</dbReference>
<gene>
    <name evidence="2" type="ORF">LP092_11800</name>
    <name evidence="3" type="ORF">LP129_11755</name>
</gene>
<organism evidence="3 4">
    <name type="scientific">Moraxella bovis</name>
    <dbReference type="NCBI Taxonomy" id="476"/>
    <lineage>
        <taxon>Bacteria</taxon>
        <taxon>Pseudomonadati</taxon>
        <taxon>Pseudomonadota</taxon>
        <taxon>Gammaproteobacteria</taxon>
        <taxon>Moraxellales</taxon>
        <taxon>Moraxellaceae</taxon>
        <taxon>Moraxella</taxon>
    </lineage>
</organism>
<dbReference type="EMBL" id="CP087781">
    <property type="protein sequence ID" value="UZA51159.1"/>
    <property type="molecule type" value="Genomic_DNA"/>
</dbReference>
<keyword evidence="5" id="KW-1185">Reference proteome</keyword>
<dbReference type="Gene3D" id="1.10.10.10">
    <property type="entry name" value="Winged helix-like DNA-binding domain superfamily/Winged helix DNA-binding domain"/>
    <property type="match status" value="1"/>
</dbReference>
<dbReference type="SUPFAM" id="SSF46955">
    <property type="entry name" value="Putative DNA-binding domain"/>
    <property type="match status" value="1"/>
</dbReference>
<dbReference type="InterPro" id="IPR003314">
    <property type="entry name" value="Mu-type_HTH"/>
</dbReference>
<accession>A0AAQ2SZ51</accession>
<feature type="domain" description="HTH Mu-type" evidence="1">
    <location>
        <begin position="3"/>
        <end position="63"/>
    </location>
</feature>
<name>A0AAQ2SZ51_MORBO</name>
<dbReference type="GeneID" id="77189506"/>
<protein>
    <recommendedName>
        <fullName evidence="1">HTH Mu-type domain-containing protein</fullName>
    </recommendedName>
</protein>
<dbReference type="GO" id="GO:0003677">
    <property type="term" value="F:DNA binding"/>
    <property type="evidence" value="ECO:0007669"/>
    <property type="project" value="InterPro"/>
</dbReference>
<dbReference type="RefSeq" id="WP_264676101.1">
    <property type="nucleotide sequence ID" value="NZ_CP087765.1"/>
</dbReference>
<reference evidence="3 4" key="1">
    <citation type="journal article" date="2022" name="BMC Microbiol.">
        <title>Whole genome sequencing of Moraxella bovis strains from North America reveals two genotypes with different genetic determinants.</title>
        <authorList>
            <person name="Wynn E.L."/>
            <person name="Hille M.M."/>
            <person name="Loy J.D."/>
            <person name="Schuller G."/>
            <person name="Kuhn K.L."/>
            <person name="Dickey A.M."/>
            <person name="Bono J.L."/>
            <person name="Clawson M.L."/>
        </authorList>
    </citation>
    <scope>NUCLEOTIDE SEQUENCE [LARGE SCALE GENOMIC DNA]</scope>
    <source>
        <strain evidence="2">SAM102599</strain>
        <strain evidence="3 4">SAM57978</strain>
    </source>
</reference>
<dbReference type="PROSITE" id="PS51702">
    <property type="entry name" value="HTH_MU"/>
    <property type="match status" value="1"/>
</dbReference>
<evidence type="ECO:0000313" key="4">
    <source>
        <dbReference type="Proteomes" id="UP001163283"/>
    </source>
</evidence>
<dbReference type="EMBL" id="CP087830">
    <property type="protein sequence ID" value="UZA02625.1"/>
    <property type="molecule type" value="Genomic_DNA"/>
</dbReference>
<evidence type="ECO:0000313" key="2">
    <source>
        <dbReference type="EMBL" id="UZA02625.1"/>
    </source>
</evidence>